<accession>A0ABY7WBR3</accession>
<gene>
    <name evidence="1" type="ORF">PQ465_12375</name>
</gene>
<dbReference type="RefSeq" id="WP_274265838.1">
    <property type="nucleotide sequence ID" value="NZ_CP117880.1"/>
</dbReference>
<proteinExistence type="predicted"/>
<dbReference type="Proteomes" id="UP001221558">
    <property type="component" value="Chromosome"/>
</dbReference>
<keyword evidence="2" id="KW-1185">Reference proteome</keyword>
<dbReference type="EMBL" id="CP117880">
    <property type="protein sequence ID" value="WDF67102.1"/>
    <property type="molecule type" value="Genomic_DNA"/>
</dbReference>
<name>A0ABY7WBR3_9SPHI</name>
<protein>
    <submittedName>
        <fullName evidence="1">Uncharacterized protein</fullName>
    </submittedName>
</protein>
<evidence type="ECO:0000313" key="2">
    <source>
        <dbReference type="Proteomes" id="UP001221558"/>
    </source>
</evidence>
<reference evidence="1 2" key="1">
    <citation type="submission" date="2023-02" db="EMBL/GenBank/DDBJ databases">
        <title>Genome sequence of Sphingobacterium sp. KACC 22765.</title>
        <authorList>
            <person name="Kim S."/>
            <person name="Heo J."/>
            <person name="Kwon S.-W."/>
        </authorList>
    </citation>
    <scope>NUCLEOTIDE SEQUENCE [LARGE SCALE GENOMIC DNA]</scope>
    <source>
        <strain evidence="1 2">KACC 22765</strain>
    </source>
</reference>
<organism evidence="1 2">
    <name type="scientific">Sphingobacterium oryzagri</name>
    <dbReference type="NCBI Taxonomy" id="3025669"/>
    <lineage>
        <taxon>Bacteria</taxon>
        <taxon>Pseudomonadati</taxon>
        <taxon>Bacteroidota</taxon>
        <taxon>Sphingobacteriia</taxon>
        <taxon>Sphingobacteriales</taxon>
        <taxon>Sphingobacteriaceae</taxon>
        <taxon>Sphingobacterium</taxon>
    </lineage>
</organism>
<evidence type="ECO:0000313" key="1">
    <source>
        <dbReference type="EMBL" id="WDF67102.1"/>
    </source>
</evidence>
<sequence length="64" mass="7545">MKFAIIPITERLPTAEHFKHPLDKVVFNDVNAVKFLIEKQKASLISQQEWIDQGFFSWLEETLK</sequence>